<dbReference type="OrthoDB" id="9803578at2"/>
<evidence type="ECO:0000313" key="2">
    <source>
        <dbReference type="Proteomes" id="UP000199488"/>
    </source>
</evidence>
<dbReference type="InterPro" id="IPR029058">
    <property type="entry name" value="AB_hydrolase_fold"/>
</dbReference>
<dbReference type="InterPro" id="IPR050583">
    <property type="entry name" value="Mycobacterial_A85_antigen"/>
</dbReference>
<organism evidence="1 2">
    <name type="scientific">Marinococcus luteus</name>
    <dbReference type="NCBI Taxonomy" id="1122204"/>
    <lineage>
        <taxon>Bacteria</taxon>
        <taxon>Bacillati</taxon>
        <taxon>Bacillota</taxon>
        <taxon>Bacilli</taxon>
        <taxon>Bacillales</taxon>
        <taxon>Bacillaceae</taxon>
        <taxon>Marinococcus</taxon>
    </lineage>
</organism>
<proteinExistence type="predicted"/>
<dbReference type="Pfam" id="PF00756">
    <property type="entry name" value="Esterase"/>
    <property type="match status" value="1"/>
</dbReference>
<dbReference type="PANTHER" id="PTHR48098:SF3">
    <property type="entry name" value="IRON(III) ENTEROBACTIN ESTERASE"/>
    <property type="match status" value="1"/>
</dbReference>
<keyword evidence="2" id="KW-1185">Reference proteome</keyword>
<reference evidence="1 2" key="1">
    <citation type="submission" date="2016-10" db="EMBL/GenBank/DDBJ databases">
        <authorList>
            <person name="de Groot N.N."/>
        </authorList>
    </citation>
    <scope>NUCLEOTIDE SEQUENCE [LARGE SCALE GENOMIC DNA]</scope>
    <source>
        <strain evidence="1 2">DSM 23126</strain>
    </source>
</reference>
<protein>
    <submittedName>
        <fullName evidence="1">Enterochelin esterase</fullName>
    </submittedName>
</protein>
<dbReference type="EMBL" id="FNNC01000004">
    <property type="protein sequence ID" value="SDW65259.1"/>
    <property type="molecule type" value="Genomic_DNA"/>
</dbReference>
<name>A0A1H2VBL6_9BACI</name>
<dbReference type="PANTHER" id="PTHR48098">
    <property type="entry name" value="ENTEROCHELIN ESTERASE-RELATED"/>
    <property type="match status" value="1"/>
</dbReference>
<dbReference type="Gene3D" id="3.40.50.1820">
    <property type="entry name" value="alpha/beta hydrolase"/>
    <property type="match status" value="1"/>
</dbReference>
<accession>A0A1H2VBL6</accession>
<sequence length="241" mass="27923">MDGTQQDVTFHSEILDHSFDLRIYTPDGFTPMSTYHLIIAQDGKDYFRLGHLVRYAEQAMEEGAPDTVIVGVPYPSVRQRRNWYHPDEDGHNDYLQFMASELLPFMEKEYHAESSPEARTLLGDSLGGTVSLMASLRYPNIFQRVVMHSPLVNETVFNALKNSEDWPSFTMYHTIGTEEQEVDTTAGTVEDFLKPNRDLYEYLSVKASHYHYKELEGGHLWKVWEQDVLHSLAYMFDIELD</sequence>
<evidence type="ECO:0000313" key="1">
    <source>
        <dbReference type="EMBL" id="SDW65259.1"/>
    </source>
</evidence>
<dbReference type="RefSeq" id="WP_091614464.1">
    <property type="nucleotide sequence ID" value="NZ_FNNC01000004.1"/>
</dbReference>
<gene>
    <name evidence="1" type="ORF">SAMN05421781_1998</name>
</gene>
<dbReference type="STRING" id="1122204.SAMN05421781_1998"/>
<dbReference type="Proteomes" id="UP000199488">
    <property type="component" value="Unassembled WGS sequence"/>
</dbReference>
<dbReference type="SUPFAM" id="SSF53474">
    <property type="entry name" value="alpha/beta-Hydrolases"/>
    <property type="match status" value="1"/>
</dbReference>
<dbReference type="InterPro" id="IPR000801">
    <property type="entry name" value="Esterase-like"/>
</dbReference>
<dbReference type="AlphaFoldDB" id="A0A1H2VBL6"/>